<keyword evidence="4" id="KW-0281">Fimbrium</keyword>
<dbReference type="Gene3D" id="2.60.40.3310">
    <property type="match status" value="1"/>
</dbReference>
<evidence type="ECO:0000256" key="3">
    <source>
        <dbReference type="ARBA" id="ARBA00022729"/>
    </source>
</evidence>
<comment type="similarity">
    <text evidence="2">Belongs to the fimbrial protein family.</text>
</comment>
<protein>
    <submittedName>
        <fullName evidence="7">Type 1 fimbrial protein</fullName>
    </submittedName>
</protein>
<dbReference type="SUPFAM" id="SSF49401">
    <property type="entry name" value="Bacterial adhesins"/>
    <property type="match status" value="1"/>
</dbReference>
<evidence type="ECO:0000313" key="8">
    <source>
        <dbReference type="Proteomes" id="UP001063816"/>
    </source>
</evidence>
<dbReference type="GO" id="GO:0009289">
    <property type="term" value="C:pilus"/>
    <property type="evidence" value="ECO:0007669"/>
    <property type="project" value="UniProtKB-SubCell"/>
</dbReference>
<organism evidence="7 8">
    <name type="scientific">Silvania hatchlandensis</name>
    <dbReference type="NCBI Taxonomy" id="2926469"/>
    <lineage>
        <taxon>Bacteria</taxon>
        <taxon>Pseudomonadati</taxon>
        <taxon>Pseudomonadota</taxon>
        <taxon>Gammaproteobacteria</taxon>
        <taxon>Enterobacterales</taxon>
        <taxon>Enterobacteriaceae</taxon>
        <taxon>Silvania</taxon>
    </lineage>
</organism>
<gene>
    <name evidence="7" type="ORF">M8014_05750</name>
</gene>
<dbReference type="PANTHER" id="PTHR33420">
    <property type="entry name" value="FIMBRIAL SUBUNIT ELFA-RELATED"/>
    <property type="match status" value="1"/>
</dbReference>
<dbReference type="AlphaFoldDB" id="A0A9J6PWJ2"/>
<comment type="subcellular location">
    <subcellularLocation>
        <location evidence="1">Fimbrium</location>
    </subcellularLocation>
</comment>
<comment type="caution">
    <text evidence="7">The sequence shown here is derived from an EMBL/GenBank/DDBJ whole genome shotgun (WGS) entry which is preliminary data.</text>
</comment>
<accession>A0A9J6PWJ2</accession>
<dbReference type="InterPro" id="IPR008966">
    <property type="entry name" value="Adhesion_dom_sf"/>
</dbReference>
<feature type="domain" description="Fimbrial-type adhesion" evidence="6">
    <location>
        <begin position="186"/>
        <end position="329"/>
    </location>
</feature>
<dbReference type="InterPro" id="IPR050263">
    <property type="entry name" value="Bact_Fimbrial_Adh_Pro"/>
</dbReference>
<proteinExistence type="inferred from homology"/>
<feature type="signal peptide" evidence="5">
    <location>
        <begin position="1"/>
        <end position="25"/>
    </location>
</feature>
<sequence>MKPFRYGCVLALLAALFLFMPQAKATCSTADLPWSVTPGTLSVPSTLGVGNAIPGSTRSHRVKGGCDAADSGKPITACHLGEGEEVPGMPGVYRSGIEGIGIELLNSAGQPVRGRAAHCDSRSTPLGYVSSDGSGSFNVSLTMQLIKTASTTGEQASTTVRNGIWSLGIYPDRQLGKLDAVRYGGNLALKATTCSVDPKSLVIMLGDFPTSLFTHVGSSSDWKTFNLTATCTDAVTMTARVTSANGSTSLSDGNDVLNLTPGSDSATGIGVRMMVSGVILRYDSPIMFGNKTVPDQPFDLPFQVQYYQTDAQVTAGRANTIATIDIEYQ</sequence>
<dbReference type="InterPro" id="IPR036937">
    <property type="entry name" value="Adhesion_dom_fimbrial_sf"/>
</dbReference>
<dbReference type="InterPro" id="IPR000259">
    <property type="entry name" value="Adhesion_dom_fimbrial"/>
</dbReference>
<dbReference type="GO" id="GO:0043709">
    <property type="term" value="P:cell adhesion involved in single-species biofilm formation"/>
    <property type="evidence" value="ECO:0007669"/>
    <property type="project" value="TreeGrafter"/>
</dbReference>
<dbReference type="Gene3D" id="2.60.40.1090">
    <property type="entry name" value="Fimbrial-type adhesion domain"/>
    <property type="match status" value="1"/>
</dbReference>
<evidence type="ECO:0000256" key="5">
    <source>
        <dbReference type="SAM" id="SignalP"/>
    </source>
</evidence>
<dbReference type="EMBL" id="JAMGZK010000041">
    <property type="protein sequence ID" value="MCU6663848.1"/>
    <property type="molecule type" value="Genomic_DNA"/>
</dbReference>
<keyword evidence="8" id="KW-1185">Reference proteome</keyword>
<evidence type="ECO:0000259" key="6">
    <source>
        <dbReference type="Pfam" id="PF00419"/>
    </source>
</evidence>
<dbReference type="RefSeq" id="WP_271281576.1">
    <property type="nucleotide sequence ID" value="NZ_JAMGZK010000041.1"/>
</dbReference>
<dbReference type="Pfam" id="PF00419">
    <property type="entry name" value="Fimbrial"/>
    <property type="match status" value="1"/>
</dbReference>
<dbReference type="Proteomes" id="UP001063816">
    <property type="component" value="Unassembled WGS sequence"/>
</dbReference>
<name>A0A9J6PWJ2_9ENTR</name>
<feature type="chain" id="PRO_5039902701" evidence="5">
    <location>
        <begin position="26"/>
        <end position="329"/>
    </location>
</feature>
<evidence type="ECO:0000313" key="7">
    <source>
        <dbReference type="EMBL" id="MCU6663848.1"/>
    </source>
</evidence>
<keyword evidence="3 5" id="KW-0732">Signal</keyword>
<reference evidence="7" key="1">
    <citation type="submission" date="2022-05" db="EMBL/GenBank/DDBJ databases">
        <title>Description of a novel species of Leclercia; Leclercia tamurae and the Proposal for a Novel Genus Silvania gen. nov. Containing Two Novel Species Silvania hatchlandensis sp. nov. and Silvania confinis sp. nov. Isolated from the Rhizosphere of Oak.</title>
        <authorList>
            <person name="Maddock D.W."/>
            <person name="Brady C.L."/>
            <person name="Denman S."/>
            <person name="Arnold D."/>
        </authorList>
    </citation>
    <scope>NUCLEOTIDE SEQUENCE</scope>
    <source>
        <strain evidence="7">H19S6</strain>
    </source>
</reference>
<evidence type="ECO:0000256" key="2">
    <source>
        <dbReference type="ARBA" id="ARBA00006671"/>
    </source>
</evidence>
<evidence type="ECO:0000256" key="4">
    <source>
        <dbReference type="ARBA" id="ARBA00023263"/>
    </source>
</evidence>
<evidence type="ECO:0000256" key="1">
    <source>
        <dbReference type="ARBA" id="ARBA00004561"/>
    </source>
</evidence>
<dbReference type="PANTHER" id="PTHR33420:SF12">
    <property type="entry name" value="FIMBRIN-LIKE PROTEIN FIMI-RELATED"/>
    <property type="match status" value="1"/>
</dbReference>